<feature type="active site" evidence="19">
    <location>
        <position position="163"/>
    </location>
</feature>
<keyword evidence="12 19" id="KW-0133">Cell shape</keyword>
<dbReference type="RefSeq" id="WP_009346767.1">
    <property type="nucleotide sequence ID" value="NZ_JH376827.1"/>
</dbReference>
<dbReference type="InterPro" id="IPR036635">
    <property type="entry name" value="MurB_C_sf"/>
</dbReference>
<dbReference type="AlphaFoldDB" id="G5G9V5"/>
<evidence type="ECO:0000256" key="4">
    <source>
        <dbReference type="ARBA" id="ARBA00004752"/>
    </source>
</evidence>
<dbReference type="UniPathway" id="UPA00219"/>
<evidence type="ECO:0000256" key="17">
    <source>
        <dbReference type="ARBA" id="ARBA00031026"/>
    </source>
</evidence>
<keyword evidence="11 19" id="KW-0521">NADP</keyword>
<dbReference type="Gene3D" id="3.30.43.10">
    <property type="entry name" value="Uridine Diphospho-n-acetylenolpyruvylglucosamine Reductase, domain 2"/>
    <property type="match status" value="1"/>
</dbReference>
<keyword evidence="8 19" id="KW-0132">Cell division</keyword>
<dbReference type="Pfam" id="PF01565">
    <property type="entry name" value="FAD_binding_4"/>
    <property type="match status" value="1"/>
</dbReference>
<dbReference type="eggNOG" id="COG0812">
    <property type="taxonomic scope" value="Bacteria"/>
</dbReference>
<dbReference type="InterPro" id="IPR036318">
    <property type="entry name" value="FAD-bd_PCMH-like_sf"/>
</dbReference>
<dbReference type="InterPro" id="IPR003170">
    <property type="entry name" value="MurB"/>
</dbReference>
<evidence type="ECO:0000256" key="18">
    <source>
        <dbReference type="ARBA" id="ARBA00048914"/>
    </source>
</evidence>
<proteinExistence type="inferred from homology"/>
<evidence type="ECO:0000313" key="21">
    <source>
        <dbReference type="EMBL" id="EHG24155.1"/>
    </source>
</evidence>
<dbReference type="GO" id="GO:0005829">
    <property type="term" value="C:cytosol"/>
    <property type="evidence" value="ECO:0007669"/>
    <property type="project" value="TreeGrafter"/>
</dbReference>
<reference evidence="21 22" key="1">
    <citation type="submission" date="2011-08" db="EMBL/GenBank/DDBJ databases">
        <title>The Genome Sequence of Prevotella sp. oral taxon 302 str. F0323.</title>
        <authorList>
            <consortium name="The Broad Institute Genome Sequencing Platform"/>
            <person name="Earl A."/>
            <person name="Ward D."/>
            <person name="Feldgarden M."/>
            <person name="Gevers D."/>
            <person name="Izard J."/>
            <person name="Blanton J.M."/>
            <person name="Baranova O.V."/>
            <person name="Tanner A.C."/>
            <person name="Dewhirst F.E."/>
            <person name="Young S.K."/>
            <person name="Zeng Q."/>
            <person name="Gargeya S."/>
            <person name="Fitzgerald M."/>
            <person name="Haas B."/>
            <person name="Abouelleil A."/>
            <person name="Alvarado L."/>
            <person name="Arachchi H.M."/>
            <person name="Berlin A."/>
            <person name="Brown A."/>
            <person name="Chapman S.B."/>
            <person name="Chen Z."/>
            <person name="Dunbar C."/>
            <person name="Freedman E."/>
            <person name="Gearin G."/>
            <person name="Gellesch M."/>
            <person name="Goldberg J."/>
            <person name="Griggs A."/>
            <person name="Gujja S."/>
            <person name="Heiman D."/>
            <person name="Howarth C."/>
            <person name="Larson L."/>
            <person name="Lui A."/>
            <person name="MacDonald P.J.P."/>
            <person name="Montmayeur A."/>
            <person name="Murphy C."/>
            <person name="Neiman D."/>
            <person name="Pearson M."/>
            <person name="Priest M."/>
            <person name="Roberts A."/>
            <person name="Saif S."/>
            <person name="Shea T."/>
            <person name="Shenoy N."/>
            <person name="Sisk P."/>
            <person name="Stolte C."/>
            <person name="Sykes S."/>
            <person name="Wortman J."/>
            <person name="Nusbaum C."/>
            <person name="Birren B."/>
        </authorList>
    </citation>
    <scope>NUCLEOTIDE SEQUENCE [LARGE SCALE GENOMIC DNA]</scope>
    <source>
        <strain evidence="21 22">F0323</strain>
    </source>
</reference>
<evidence type="ECO:0000256" key="16">
    <source>
        <dbReference type="ARBA" id="ARBA00023316"/>
    </source>
</evidence>
<dbReference type="PANTHER" id="PTHR21071:SF4">
    <property type="entry name" value="UDP-N-ACETYLENOLPYRUVOYLGLUCOSAMINE REDUCTASE"/>
    <property type="match status" value="1"/>
</dbReference>
<comment type="function">
    <text evidence="2 19">Cell wall formation.</text>
</comment>
<dbReference type="GO" id="GO:0051301">
    <property type="term" value="P:cell division"/>
    <property type="evidence" value="ECO:0007669"/>
    <property type="project" value="UniProtKB-KW"/>
</dbReference>
<comment type="catalytic activity">
    <reaction evidence="18 19">
        <text>UDP-N-acetyl-alpha-D-muramate + NADP(+) = UDP-N-acetyl-3-O-(1-carboxyvinyl)-alpha-D-glucosamine + NADPH + H(+)</text>
        <dbReference type="Rhea" id="RHEA:12248"/>
        <dbReference type="ChEBI" id="CHEBI:15378"/>
        <dbReference type="ChEBI" id="CHEBI:57783"/>
        <dbReference type="ChEBI" id="CHEBI:58349"/>
        <dbReference type="ChEBI" id="CHEBI:68483"/>
        <dbReference type="ChEBI" id="CHEBI:70757"/>
        <dbReference type="EC" id="1.3.1.98"/>
    </reaction>
</comment>
<sequence>MFKQQNYSLLKHNTFGIDAHCRMFVEYNSVEELCELLCDTNLPKPLFHIGEGSNLLFTKDFDGTIFHSCILGKEIVEDAVDSVLLKVGAGEDWDNFVDWTLNHGFYGLENLSLIPGEVGASAVQNIGAYGAEAEQYIEKVAAVCLATGESRIFLKEECDYAYRSSIFKHALRGQYIVTHVYYRLQKTFQINLTYAALCRELESRGLAEANVTACEVRNIIVEVRRNKLPDPKEIGSAGSFFMNPIVSEKMFQELLSIYPEIPYYKMPTGVKIPAGWLIQQVGWKGKTLGRAGVYPKQALVLVNLGGASGEDIMSLSNKIIHDVQQQFEIELKPEVNFI</sequence>
<dbReference type="PATRIC" id="fig|679199.3.peg.372"/>
<dbReference type="InterPro" id="IPR016169">
    <property type="entry name" value="FAD-bd_PCMH_sub2"/>
</dbReference>
<dbReference type="EC" id="1.3.1.98" evidence="5 19"/>
<keyword evidence="22" id="KW-1185">Reference proteome</keyword>
<evidence type="ECO:0000256" key="14">
    <source>
        <dbReference type="ARBA" id="ARBA00023002"/>
    </source>
</evidence>
<evidence type="ECO:0000256" key="12">
    <source>
        <dbReference type="ARBA" id="ARBA00022960"/>
    </source>
</evidence>
<gene>
    <name evidence="19" type="primary">murB</name>
    <name evidence="21" type="ORF">HMPREF9332_00356</name>
</gene>
<dbReference type="HAMAP" id="MF_00037">
    <property type="entry name" value="MurB"/>
    <property type="match status" value="1"/>
</dbReference>
<keyword evidence="14 19" id="KW-0560">Oxidoreductase</keyword>
<dbReference type="GO" id="GO:0008762">
    <property type="term" value="F:UDP-N-acetylmuramate dehydrogenase activity"/>
    <property type="evidence" value="ECO:0007669"/>
    <property type="project" value="UniProtKB-UniRule"/>
</dbReference>
<dbReference type="SUPFAM" id="SSF56176">
    <property type="entry name" value="FAD-binding/transporter-associated domain-like"/>
    <property type="match status" value="1"/>
</dbReference>
<feature type="active site" evidence="19">
    <location>
        <position position="334"/>
    </location>
</feature>
<dbReference type="GO" id="GO:0071555">
    <property type="term" value="P:cell wall organization"/>
    <property type="evidence" value="ECO:0007669"/>
    <property type="project" value="UniProtKB-KW"/>
</dbReference>
<dbReference type="Gene3D" id="3.90.78.10">
    <property type="entry name" value="UDP-N-acetylenolpyruvoylglucosamine reductase, C-terminal domain"/>
    <property type="match status" value="1"/>
</dbReference>
<keyword evidence="7 19" id="KW-0963">Cytoplasm</keyword>
<feature type="active site" description="Proton donor" evidence="19">
    <location>
        <position position="239"/>
    </location>
</feature>
<dbReference type="InterPro" id="IPR011601">
    <property type="entry name" value="MurB_C"/>
</dbReference>
<evidence type="ECO:0000259" key="20">
    <source>
        <dbReference type="PROSITE" id="PS51387"/>
    </source>
</evidence>
<comment type="subcellular location">
    <subcellularLocation>
        <location evidence="3 19">Cytoplasm</location>
    </subcellularLocation>
</comment>
<keyword evidence="16 19" id="KW-0961">Cell wall biogenesis/degradation</keyword>
<evidence type="ECO:0000256" key="13">
    <source>
        <dbReference type="ARBA" id="ARBA00022984"/>
    </source>
</evidence>
<dbReference type="Pfam" id="PF02873">
    <property type="entry name" value="MurB_C"/>
    <property type="match status" value="1"/>
</dbReference>
<dbReference type="EMBL" id="ACZK01000010">
    <property type="protein sequence ID" value="EHG24155.1"/>
    <property type="molecule type" value="Genomic_DNA"/>
</dbReference>
<dbReference type="GO" id="GO:0008360">
    <property type="term" value="P:regulation of cell shape"/>
    <property type="evidence" value="ECO:0007669"/>
    <property type="project" value="UniProtKB-KW"/>
</dbReference>
<keyword evidence="10 19" id="KW-0274">FAD</keyword>
<keyword evidence="9 19" id="KW-0285">Flavoprotein</keyword>
<dbReference type="SUPFAM" id="SSF56194">
    <property type="entry name" value="Uridine diphospho-N-Acetylenolpyruvylglucosamine reductase, MurB, C-terminal domain"/>
    <property type="match status" value="1"/>
</dbReference>
<dbReference type="GO" id="GO:0071949">
    <property type="term" value="F:FAD binding"/>
    <property type="evidence" value="ECO:0007669"/>
    <property type="project" value="InterPro"/>
</dbReference>
<dbReference type="HOGENOM" id="CLU_035304_0_0_10"/>
<dbReference type="NCBIfam" id="NF000755">
    <property type="entry name" value="PRK00046.1"/>
    <property type="match status" value="1"/>
</dbReference>
<evidence type="ECO:0000313" key="22">
    <source>
        <dbReference type="Proteomes" id="UP000015993"/>
    </source>
</evidence>
<dbReference type="InterPro" id="IPR016166">
    <property type="entry name" value="FAD-bd_PCMH"/>
</dbReference>
<comment type="pathway">
    <text evidence="4 19">Cell wall biogenesis; peptidoglycan biosynthesis.</text>
</comment>
<name>G5G9V5_9BACT</name>
<dbReference type="NCBIfam" id="TIGR00179">
    <property type="entry name" value="murB"/>
    <property type="match status" value="1"/>
</dbReference>
<evidence type="ECO:0000256" key="7">
    <source>
        <dbReference type="ARBA" id="ARBA00022490"/>
    </source>
</evidence>
<dbReference type="PROSITE" id="PS51387">
    <property type="entry name" value="FAD_PCMH"/>
    <property type="match status" value="1"/>
</dbReference>
<evidence type="ECO:0000256" key="8">
    <source>
        <dbReference type="ARBA" id="ARBA00022618"/>
    </source>
</evidence>
<dbReference type="STRING" id="679199.HMPREF9332_00356"/>
<dbReference type="Gene3D" id="3.30.465.10">
    <property type="match status" value="1"/>
</dbReference>
<feature type="domain" description="FAD-binding PCMH-type" evidence="20">
    <location>
        <begin position="17"/>
        <end position="187"/>
    </location>
</feature>
<keyword evidence="13 19" id="KW-0573">Peptidoglycan synthesis</keyword>
<evidence type="ECO:0000256" key="19">
    <source>
        <dbReference type="HAMAP-Rule" id="MF_00037"/>
    </source>
</evidence>
<keyword evidence="15 19" id="KW-0131">Cell cycle</keyword>
<dbReference type="GO" id="GO:0009252">
    <property type="term" value="P:peptidoglycan biosynthetic process"/>
    <property type="evidence" value="ECO:0007669"/>
    <property type="project" value="UniProtKB-UniRule"/>
</dbReference>
<comment type="similarity">
    <text evidence="19">Belongs to the MurB family.</text>
</comment>
<organism evidence="21 22">
    <name type="scientific">Alloprevotella rava F0323</name>
    <dbReference type="NCBI Taxonomy" id="679199"/>
    <lineage>
        <taxon>Bacteria</taxon>
        <taxon>Pseudomonadati</taxon>
        <taxon>Bacteroidota</taxon>
        <taxon>Bacteroidia</taxon>
        <taxon>Bacteroidales</taxon>
        <taxon>Prevotellaceae</taxon>
        <taxon>Alloprevotella</taxon>
    </lineage>
</organism>
<evidence type="ECO:0000256" key="6">
    <source>
        <dbReference type="ARBA" id="ARBA00015188"/>
    </source>
</evidence>
<evidence type="ECO:0000256" key="9">
    <source>
        <dbReference type="ARBA" id="ARBA00022630"/>
    </source>
</evidence>
<evidence type="ECO:0000256" key="11">
    <source>
        <dbReference type="ARBA" id="ARBA00022857"/>
    </source>
</evidence>
<protein>
    <recommendedName>
        <fullName evidence="6 19">UDP-N-acetylenolpyruvoylglucosamine reductase</fullName>
        <ecNumber evidence="5 19">1.3.1.98</ecNumber>
    </recommendedName>
    <alternativeName>
        <fullName evidence="17 19">UDP-N-acetylmuramate dehydrogenase</fullName>
    </alternativeName>
</protein>
<evidence type="ECO:0000256" key="15">
    <source>
        <dbReference type="ARBA" id="ARBA00023306"/>
    </source>
</evidence>
<comment type="cofactor">
    <cofactor evidence="1 19">
        <name>FAD</name>
        <dbReference type="ChEBI" id="CHEBI:57692"/>
    </cofactor>
</comment>
<evidence type="ECO:0000256" key="3">
    <source>
        <dbReference type="ARBA" id="ARBA00004496"/>
    </source>
</evidence>
<dbReference type="Proteomes" id="UP000015993">
    <property type="component" value="Unassembled WGS sequence"/>
</dbReference>
<evidence type="ECO:0000256" key="2">
    <source>
        <dbReference type="ARBA" id="ARBA00003921"/>
    </source>
</evidence>
<evidence type="ECO:0000256" key="10">
    <source>
        <dbReference type="ARBA" id="ARBA00022827"/>
    </source>
</evidence>
<dbReference type="InterPro" id="IPR006094">
    <property type="entry name" value="Oxid_FAD_bind_N"/>
</dbReference>
<comment type="caution">
    <text evidence="21">The sequence shown here is derived from an EMBL/GenBank/DDBJ whole genome shotgun (WGS) entry which is preliminary data.</text>
</comment>
<dbReference type="OrthoDB" id="9804753at2"/>
<evidence type="ECO:0000256" key="1">
    <source>
        <dbReference type="ARBA" id="ARBA00001974"/>
    </source>
</evidence>
<accession>G5G9V5</accession>
<dbReference type="PANTHER" id="PTHR21071">
    <property type="entry name" value="UDP-N-ACETYLENOLPYRUVOYLGLUCOSAMINE REDUCTASE"/>
    <property type="match status" value="1"/>
</dbReference>
<evidence type="ECO:0000256" key="5">
    <source>
        <dbReference type="ARBA" id="ARBA00012518"/>
    </source>
</evidence>
<dbReference type="InterPro" id="IPR016167">
    <property type="entry name" value="FAD-bd_PCMH_sub1"/>
</dbReference>